<evidence type="ECO:0000313" key="2">
    <source>
        <dbReference type="EMBL" id="RAO26505.1"/>
    </source>
</evidence>
<accession>A0A328NH44</accession>
<protein>
    <submittedName>
        <fullName evidence="2">Uncharacterized protein</fullName>
    </submittedName>
</protein>
<dbReference type="AlphaFoldDB" id="A0A328NH44"/>
<proteinExistence type="predicted"/>
<sequence length="330" mass="36065">MTDYTAHEIHRLDQAYPDAVNTIDDLTGDPARKARLAEVGPEVFAAELTRDLANSAANPISLAAWAAVATVQLMVAGKSWEDDTDAAWAKVDQLTAKIERRRLRLVEAENDLLNVRGILSPNGRPRRLPADVDLVPNVAPAVEWLADRVDELTAELAKTQEQLTAANRRADGLQNDLDSATKANTAYANENARLRQDRDTQTDIANNRADVITQLTKALEKANKPDQLTAYANEDEQYLIWSQHHQSWWGPSRSGYRSNPADAGRYTLAAAQAEMARGCYCCRVPEVPVAAGKAIGRGDRAIQAAITEATELAIAAGQENKAYDVAEAIR</sequence>
<name>A0A328NH44_9ACTN</name>
<comment type="caution">
    <text evidence="2">The sequence shown here is derived from an EMBL/GenBank/DDBJ whole genome shotgun (WGS) entry which is preliminary data.</text>
</comment>
<gene>
    <name evidence="2" type="ORF">PSN13_06533</name>
</gene>
<evidence type="ECO:0000256" key="1">
    <source>
        <dbReference type="SAM" id="Coils"/>
    </source>
</evidence>
<reference evidence="2 3" key="1">
    <citation type="submission" date="2018-03" db="EMBL/GenBank/DDBJ databases">
        <title>Defining the species Micromonospora saelicesensis and Micromonospora noduli under the framework of genomics.</title>
        <authorList>
            <person name="Riesco R."/>
            <person name="Trujillo M.E."/>
        </authorList>
    </citation>
    <scope>NUCLEOTIDE SEQUENCE [LARGE SCALE GENOMIC DNA]</scope>
    <source>
        <strain evidence="2 3">PSN13</strain>
    </source>
</reference>
<organism evidence="2 3">
    <name type="scientific">Micromonospora saelicesensis</name>
    <dbReference type="NCBI Taxonomy" id="285676"/>
    <lineage>
        <taxon>Bacteria</taxon>
        <taxon>Bacillati</taxon>
        <taxon>Actinomycetota</taxon>
        <taxon>Actinomycetes</taxon>
        <taxon>Micromonosporales</taxon>
        <taxon>Micromonosporaceae</taxon>
        <taxon>Micromonospora</taxon>
    </lineage>
</organism>
<evidence type="ECO:0000313" key="3">
    <source>
        <dbReference type="Proteomes" id="UP000249419"/>
    </source>
</evidence>
<dbReference type="Proteomes" id="UP000249419">
    <property type="component" value="Unassembled WGS sequence"/>
</dbReference>
<feature type="coiled-coil region" evidence="1">
    <location>
        <begin position="142"/>
        <end position="197"/>
    </location>
</feature>
<dbReference type="RefSeq" id="WP_112678886.1">
    <property type="nucleotide sequence ID" value="NZ_PYAG01000041.1"/>
</dbReference>
<keyword evidence="1" id="KW-0175">Coiled coil</keyword>
<dbReference type="EMBL" id="PYAG01000041">
    <property type="protein sequence ID" value="RAO26505.1"/>
    <property type="molecule type" value="Genomic_DNA"/>
</dbReference>